<name>A0AAV6IG64_9ERIC</name>
<comment type="caution">
    <text evidence="1">The sequence shown here is derived from an EMBL/GenBank/DDBJ whole genome shotgun (WGS) entry which is preliminary data.</text>
</comment>
<reference evidence="1" key="1">
    <citation type="submission" date="2020-08" db="EMBL/GenBank/DDBJ databases">
        <title>Plant Genome Project.</title>
        <authorList>
            <person name="Zhang R.-G."/>
        </authorList>
    </citation>
    <scope>NUCLEOTIDE SEQUENCE</scope>
    <source>
        <strain evidence="1">WSP0</strain>
        <tissue evidence="1">Leaf</tissue>
    </source>
</reference>
<organism evidence="1 2">
    <name type="scientific">Rhododendron griersonianum</name>
    <dbReference type="NCBI Taxonomy" id="479676"/>
    <lineage>
        <taxon>Eukaryota</taxon>
        <taxon>Viridiplantae</taxon>
        <taxon>Streptophyta</taxon>
        <taxon>Embryophyta</taxon>
        <taxon>Tracheophyta</taxon>
        <taxon>Spermatophyta</taxon>
        <taxon>Magnoliopsida</taxon>
        <taxon>eudicotyledons</taxon>
        <taxon>Gunneridae</taxon>
        <taxon>Pentapetalae</taxon>
        <taxon>asterids</taxon>
        <taxon>Ericales</taxon>
        <taxon>Ericaceae</taxon>
        <taxon>Ericoideae</taxon>
        <taxon>Rhodoreae</taxon>
        <taxon>Rhododendron</taxon>
    </lineage>
</organism>
<dbReference type="EMBL" id="JACTNZ010000010">
    <property type="protein sequence ID" value="KAG5527511.1"/>
    <property type="molecule type" value="Genomic_DNA"/>
</dbReference>
<gene>
    <name evidence="1" type="ORF">RHGRI_028421</name>
</gene>
<sequence>MMELGRSAPANFFKGYWSHSGKLILIRARIGWTMPTGGKNMPASTAALSSCYRGSVTVLPTRYWILIWTLGSTPGRRACVRAASKAQTSPGRELSSKCLNVEATNGLSYYDPSVVELRKQAAISYFNCVCQTSKEVTEEDFLTQHKFSPPVSQLKVIPEMENASFRFQQRFVLSLSDESYEVRIATLKWLLLFLKAMESGMEASE</sequence>
<protein>
    <submittedName>
        <fullName evidence="1">Uncharacterized protein</fullName>
    </submittedName>
</protein>
<accession>A0AAV6IG64</accession>
<proteinExistence type="predicted"/>
<dbReference type="Proteomes" id="UP000823749">
    <property type="component" value="Chromosome 10"/>
</dbReference>
<evidence type="ECO:0000313" key="1">
    <source>
        <dbReference type="EMBL" id="KAG5527511.1"/>
    </source>
</evidence>
<evidence type="ECO:0000313" key="2">
    <source>
        <dbReference type="Proteomes" id="UP000823749"/>
    </source>
</evidence>
<dbReference type="AlphaFoldDB" id="A0AAV6IG64"/>
<keyword evidence="2" id="KW-1185">Reference proteome</keyword>